<feature type="non-terminal residue" evidence="2">
    <location>
        <position position="1"/>
    </location>
</feature>
<dbReference type="Proteomes" id="UP000823388">
    <property type="component" value="Chromosome 5N"/>
</dbReference>
<feature type="signal peptide" evidence="1">
    <location>
        <begin position="1"/>
        <end position="30"/>
    </location>
</feature>
<gene>
    <name evidence="2" type="ORF">PVAP13_5NG163481</name>
</gene>
<organism evidence="2 3">
    <name type="scientific">Panicum virgatum</name>
    <name type="common">Blackwell switchgrass</name>
    <dbReference type="NCBI Taxonomy" id="38727"/>
    <lineage>
        <taxon>Eukaryota</taxon>
        <taxon>Viridiplantae</taxon>
        <taxon>Streptophyta</taxon>
        <taxon>Embryophyta</taxon>
        <taxon>Tracheophyta</taxon>
        <taxon>Spermatophyta</taxon>
        <taxon>Magnoliopsida</taxon>
        <taxon>Liliopsida</taxon>
        <taxon>Poales</taxon>
        <taxon>Poaceae</taxon>
        <taxon>PACMAD clade</taxon>
        <taxon>Panicoideae</taxon>
        <taxon>Panicodae</taxon>
        <taxon>Paniceae</taxon>
        <taxon>Panicinae</taxon>
        <taxon>Panicum</taxon>
        <taxon>Panicum sect. Hiantes</taxon>
    </lineage>
</organism>
<keyword evidence="3" id="KW-1185">Reference proteome</keyword>
<feature type="non-terminal residue" evidence="2">
    <location>
        <position position="147"/>
    </location>
</feature>
<evidence type="ECO:0000256" key="1">
    <source>
        <dbReference type="SAM" id="SignalP"/>
    </source>
</evidence>
<sequence>LLTTDWSARCRTIQFCFLCSSLVCTHCCEGNRHWHHDEEREDAIQQSIKFIAGAPALSAESTKGCGYDLIGIMRIVLGSRKYIRISPVLRDNLRFCDCCVRCNRTIKTGATWCSLGCKAELTEGGPRRGTALRQFGLATARQLGPPL</sequence>
<dbReference type="EMBL" id="CM029046">
    <property type="protein sequence ID" value="KAG2587682.1"/>
    <property type="molecule type" value="Genomic_DNA"/>
</dbReference>
<accession>A0A8T0RMY6</accession>
<reference evidence="2 3" key="1">
    <citation type="submission" date="2020-05" db="EMBL/GenBank/DDBJ databases">
        <title>WGS assembly of Panicum virgatum.</title>
        <authorList>
            <person name="Lovell J.T."/>
            <person name="Jenkins J."/>
            <person name="Shu S."/>
            <person name="Juenger T.E."/>
            <person name="Schmutz J."/>
        </authorList>
    </citation>
    <scope>NUCLEOTIDE SEQUENCE [LARGE SCALE GENOMIC DNA]</scope>
    <source>
        <strain evidence="3">cv. AP13</strain>
    </source>
</reference>
<feature type="chain" id="PRO_5035933634" evidence="1">
    <location>
        <begin position="31"/>
        <end position="147"/>
    </location>
</feature>
<dbReference type="AlphaFoldDB" id="A0A8T0RMY6"/>
<evidence type="ECO:0000313" key="3">
    <source>
        <dbReference type="Proteomes" id="UP000823388"/>
    </source>
</evidence>
<name>A0A8T0RMY6_PANVG</name>
<protein>
    <submittedName>
        <fullName evidence="2">Uncharacterized protein</fullName>
    </submittedName>
</protein>
<proteinExistence type="predicted"/>
<keyword evidence="1" id="KW-0732">Signal</keyword>
<comment type="caution">
    <text evidence="2">The sequence shown here is derived from an EMBL/GenBank/DDBJ whole genome shotgun (WGS) entry which is preliminary data.</text>
</comment>
<evidence type="ECO:0000313" key="2">
    <source>
        <dbReference type="EMBL" id="KAG2587682.1"/>
    </source>
</evidence>